<proteinExistence type="predicted"/>
<dbReference type="Pfam" id="PF20972">
    <property type="entry name" value="MASE9"/>
    <property type="match status" value="1"/>
</dbReference>
<dbReference type="Pfam" id="PF13487">
    <property type="entry name" value="HD_5"/>
    <property type="match status" value="1"/>
</dbReference>
<dbReference type="InterPro" id="IPR037522">
    <property type="entry name" value="HD_GYP_dom"/>
</dbReference>
<organism evidence="4 5">
    <name type="scientific">Thermus thermophilus (strain ATCC BAA-163 / DSM 7039 / HB27)</name>
    <dbReference type="NCBI Taxonomy" id="262724"/>
    <lineage>
        <taxon>Bacteria</taxon>
        <taxon>Thermotogati</taxon>
        <taxon>Deinococcota</taxon>
        <taxon>Deinococci</taxon>
        <taxon>Thermales</taxon>
        <taxon>Thermaceae</taxon>
        <taxon>Thermus</taxon>
    </lineage>
</organism>
<dbReference type="InterPro" id="IPR003607">
    <property type="entry name" value="HD/PDEase_dom"/>
</dbReference>
<reference evidence="4 5" key="1">
    <citation type="journal article" date="2004" name="Nat. Biotechnol.">
        <title>The genome sequence of the extreme thermophile Thermus thermophilus.</title>
        <authorList>
            <person name="Henne A."/>
            <person name="Brueggemann H."/>
            <person name="Raasch C."/>
            <person name="Wiezer A."/>
            <person name="Hartsch T."/>
            <person name="Liesegang H."/>
            <person name="Johann A."/>
            <person name="Lienard T."/>
            <person name="Gohl O."/>
            <person name="Martinez-Arias R."/>
            <person name="Jacobi C."/>
            <person name="Starkuviene V."/>
            <person name="Schlenczeck S."/>
            <person name="Dencker S."/>
            <person name="Huber R."/>
            <person name="Klenk H.-P."/>
            <person name="Overbeek R."/>
            <person name="Kramer W."/>
            <person name="Merkl R."/>
            <person name="Gottschalk G."/>
            <person name="Fritz H.-J."/>
        </authorList>
    </citation>
    <scope>NUCLEOTIDE SEQUENCE [LARGE SCALE GENOMIC DNA]</scope>
    <source>
        <strain evidence="5">ATCC BAA-163 / DSM 7039 / HB27</strain>
    </source>
</reference>
<evidence type="ECO:0000256" key="1">
    <source>
        <dbReference type="SAM" id="MobiDB-lite"/>
    </source>
</evidence>
<gene>
    <name evidence="4" type="ordered locus">TT_C1010</name>
</gene>
<evidence type="ECO:0000259" key="3">
    <source>
        <dbReference type="PROSITE" id="PS51832"/>
    </source>
</evidence>
<dbReference type="OrthoDB" id="23815at2"/>
<protein>
    <submittedName>
        <fullName evidence="4">Integral membrane protein/HD-hydrolase domain</fullName>
    </submittedName>
</protein>
<feature type="compositionally biased region" description="Low complexity" evidence="1">
    <location>
        <begin position="444"/>
        <end position="459"/>
    </location>
</feature>
<dbReference type="HOGENOM" id="CLU_000445_92_14_0"/>
<feature type="transmembrane region" description="Helical" evidence="2">
    <location>
        <begin position="44"/>
        <end position="64"/>
    </location>
</feature>
<dbReference type="eggNOG" id="COG3437">
    <property type="taxonomic scope" value="Bacteria"/>
</dbReference>
<feature type="transmembrane region" description="Helical" evidence="2">
    <location>
        <begin position="76"/>
        <end position="100"/>
    </location>
</feature>
<keyword evidence="2" id="KW-1133">Transmembrane helix</keyword>
<feature type="transmembrane region" description="Helical" evidence="2">
    <location>
        <begin position="181"/>
        <end position="202"/>
    </location>
</feature>
<name>Q72IX1_THET2</name>
<sequence length="470" mass="53117">MTRQSLRIDWPPKNLLLLITSTFGAFLASEGFLLRAFSDLPLTLAWWEVLFWTALLVWSIRVEVRLPLSASMSQLFLFALALVVLTPPWFPPLLVFLAQWRGKAWYKELFNRSQDGLATALAALAWQFFQQNPLYLGSWDLSAGVGIAAASLAFFLANTTLVTTAIHLANNVPWREAWRKNFSWLALSYLLLSPIALLLARAYETPLLGNWGGWTVLFFLIPLYYSRFYWDEKVRLEQAFDTTLELLMNALEAKDPMTRLHSERVADIARDLARKVKDGDEAYAQAIYRAARLHDIGKIAIPEAVLLKPGSLTPEEFALIQSHTTKGAELLSPARKVAFDQLVYNVILHHHERWDGRGYPKRLAGHEIPEEARIVGLADAYEAMTAGRPYRKAKTPEEALREVQELSGHQFDPRLVEAFTELWAQNPIWRDRHAYLAAKEGSVSRSTFSQPSSASASPSPSEPGPRTSEE</sequence>
<dbReference type="Gene3D" id="1.10.3210.10">
    <property type="entry name" value="Hypothetical protein af1432"/>
    <property type="match status" value="1"/>
</dbReference>
<dbReference type="SMART" id="SM00471">
    <property type="entry name" value="HDc"/>
    <property type="match status" value="1"/>
</dbReference>
<dbReference type="Proteomes" id="UP000000592">
    <property type="component" value="Chromosome"/>
</dbReference>
<dbReference type="InterPro" id="IPR048430">
    <property type="entry name" value="MASE9"/>
</dbReference>
<dbReference type="PANTHER" id="PTHR45228:SF4">
    <property type="entry name" value="LIPOPROTEIN"/>
    <property type="match status" value="1"/>
</dbReference>
<dbReference type="SUPFAM" id="SSF109604">
    <property type="entry name" value="HD-domain/PDEase-like"/>
    <property type="match status" value="1"/>
</dbReference>
<dbReference type="CDD" id="cd00077">
    <property type="entry name" value="HDc"/>
    <property type="match status" value="1"/>
</dbReference>
<dbReference type="GO" id="GO:0016787">
    <property type="term" value="F:hydrolase activity"/>
    <property type="evidence" value="ECO:0007669"/>
    <property type="project" value="UniProtKB-KW"/>
</dbReference>
<dbReference type="PROSITE" id="PS51832">
    <property type="entry name" value="HD_GYP"/>
    <property type="match status" value="1"/>
</dbReference>
<feature type="transmembrane region" description="Helical" evidence="2">
    <location>
        <begin position="208"/>
        <end position="225"/>
    </location>
</feature>
<evidence type="ECO:0000313" key="4">
    <source>
        <dbReference type="EMBL" id="AAS81352.1"/>
    </source>
</evidence>
<dbReference type="KEGG" id="tth:TT_C1010"/>
<feature type="domain" description="HD-GYP" evidence="3">
    <location>
        <begin position="236"/>
        <end position="435"/>
    </location>
</feature>
<keyword evidence="2" id="KW-0472">Membrane</keyword>
<accession>Q72IX1</accession>
<keyword evidence="4" id="KW-0378">Hydrolase</keyword>
<feature type="region of interest" description="Disordered" evidence="1">
    <location>
        <begin position="440"/>
        <end position="470"/>
    </location>
</feature>
<dbReference type="AlphaFoldDB" id="Q72IX1"/>
<evidence type="ECO:0000256" key="2">
    <source>
        <dbReference type="SAM" id="Phobius"/>
    </source>
</evidence>
<feature type="transmembrane region" description="Helical" evidence="2">
    <location>
        <begin position="143"/>
        <end position="169"/>
    </location>
</feature>
<evidence type="ECO:0000313" key="5">
    <source>
        <dbReference type="Proteomes" id="UP000000592"/>
    </source>
</evidence>
<dbReference type="EMBL" id="AE017221">
    <property type="protein sequence ID" value="AAS81352.1"/>
    <property type="molecule type" value="Genomic_DNA"/>
</dbReference>
<keyword evidence="2" id="KW-0812">Transmembrane</keyword>
<dbReference type="InterPro" id="IPR006675">
    <property type="entry name" value="HDIG_dom"/>
</dbReference>
<dbReference type="NCBIfam" id="TIGR00277">
    <property type="entry name" value="HDIG"/>
    <property type="match status" value="1"/>
</dbReference>
<dbReference type="InterPro" id="IPR052020">
    <property type="entry name" value="Cyclic_di-GMP/3'3'-cGAMP_PDE"/>
</dbReference>
<dbReference type="PANTHER" id="PTHR45228">
    <property type="entry name" value="CYCLIC DI-GMP PHOSPHODIESTERASE TM_0186-RELATED"/>
    <property type="match status" value="1"/>
</dbReference>